<dbReference type="AlphaFoldDB" id="A0AAV9ZLN8"/>
<proteinExistence type="predicted"/>
<evidence type="ECO:0000313" key="2">
    <source>
        <dbReference type="EMBL" id="KAK6985131.1"/>
    </source>
</evidence>
<evidence type="ECO:0000313" key="3">
    <source>
        <dbReference type="Proteomes" id="UP001362999"/>
    </source>
</evidence>
<feature type="region of interest" description="Disordered" evidence="1">
    <location>
        <begin position="307"/>
        <end position="329"/>
    </location>
</feature>
<comment type="caution">
    <text evidence="2">The sequence shown here is derived from an EMBL/GenBank/DDBJ whole genome shotgun (WGS) entry which is preliminary data.</text>
</comment>
<reference evidence="2 3" key="1">
    <citation type="journal article" date="2024" name="J Genomics">
        <title>Draft genome sequencing and assembly of Favolaschia claudopus CIRM-BRFM 2984 isolated from oak limbs.</title>
        <authorList>
            <person name="Navarro D."/>
            <person name="Drula E."/>
            <person name="Chaduli D."/>
            <person name="Cazenave R."/>
            <person name="Ahrendt S."/>
            <person name="Wang J."/>
            <person name="Lipzen A."/>
            <person name="Daum C."/>
            <person name="Barry K."/>
            <person name="Grigoriev I.V."/>
            <person name="Favel A."/>
            <person name="Rosso M.N."/>
            <person name="Martin F."/>
        </authorList>
    </citation>
    <scope>NUCLEOTIDE SEQUENCE [LARGE SCALE GENOMIC DNA]</scope>
    <source>
        <strain evidence="2 3">CIRM-BRFM 2984</strain>
    </source>
</reference>
<keyword evidence="3" id="KW-1185">Reference proteome</keyword>
<organism evidence="2 3">
    <name type="scientific">Favolaschia claudopus</name>
    <dbReference type="NCBI Taxonomy" id="2862362"/>
    <lineage>
        <taxon>Eukaryota</taxon>
        <taxon>Fungi</taxon>
        <taxon>Dikarya</taxon>
        <taxon>Basidiomycota</taxon>
        <taxon>Agaricomycotina</taxon>
        <taxon>Agaricomycetes</taxon>
        <taxon>Agaricomycetidae</taxon>
        <taxon>Agaricales</taxon>
        <taxon>Marasmiineae</taxon>
        <taxon>Mycenaceae</taxon>
        <taxon>Favolaschia</taxon>
    </lineage>
</organism>
<protein>
    <submittedName>
        <fullName evidence="2">Uncharacterized protein</fullName>
    </submittedName>
</protein>
<dbReference type="EMBL" id="JAWWNJ010000132">
    <property type="protein sequence ID" value="KAK6985131.1"/>
    <property type="molecule type" value="Genomic_DNA"/>
</dbReference>
<name>A0AAV9ZLN8_9AGAR</name>
<evidence type="ECO:0000256" key="1">
    <source>
        <dbReference type="SAM" id="MobiDB-lite"/>
    </source>
</evidence>
<dbReference type="Proteomes" id="UP001362999">
    <property type="component" value="Unassembled WGS sequence"/>
</dbReference>
<accession>A0AAV9ZLN8</accession>
<sequence length="410" mass="43297">MRATGGLGQWASHGSKPFLPVYTLSRAVALTAAAAAALVFLAIAEQALISPNSLHGVERGCSCGIVEAQEEANSLGASGVAHLRRIFGIISKSFVMTELAGFHGPIHVGLRVAFDAAVWHDIAIMPVSWLVERKRGGGEDDAGGLRGARVGIRGMYGRSGSSWWSRRGGEAGNRNSLCFRRQSILPRHHPRLLQIILSLLDIHGPPAASEASPSSPSRPFLLLGVFGAASITLGVPIVMSPGTYSGSSYYIPRLPSWHIRIRVVVIPSLRQGHSAARVPYFAGMSGRGSCGGGGGWLCVCWRRSGKRGERSVGGTEGDDRAVNDGDNGEEGWRGGAGLVIEWESWYRSTLGLGDLHSKGTRGAGGRILRGDGMEGYLPGGGGTCIMDEMQDRAFSACAGRMRAADSVLVD</sequence>
<gene>
    <name evidence="2" type="ORF">R3P38DRAFT_2805862</name>
</gene>